<evidence type="ECO:0000256" key="2">
    <source>
        <dbReference type="ARBA" id="ARBA00022475"/>
    </source>
</evidence>
<keyword evidence="2" id="KW-1003">Cell membrane</keyword>
<feature type="transmembrane region" description="Helical" evidence="7">
    <location>
        <begin position="235"/>
        <end position="254"/>
    </location>
</feature>
<dbReference type="PANTHER" id="PTHR34390:SF2">
    <property type="entry name" value="SUCCINATE TRANSPORTER SUBUNIT YJJP-RELATED"/>
    <property type="match status" value="1"/>
</dbReference>
<evidence type="ECO:0000313" key="9">
    <source>
        <dbReference type="EMBL" id="SUN77279.1"/>
    </source>
</evidence>
<feature type="transmembrane region" description="Helical" evidence="7">
    <location>
        <begin position="142"/>
        <end position="158"/>
    </location>
</feature>
<dbReference type="Pfam" id="PF06738">
    <property type="entry name" value="ThrE"/>
    <property type="match status" value="1"/>
</dbReference>
<evidence type="ECO:0000256" key="3">
    <source>
        <dbReference type="ARBA" id="ARBA00022692"/>
    </source>
</evidence>
<dbReference type="EMBL" id="UHFR01000005">
    <property type="protein sequence ID" value="SUN77279.1"/>
    <property type="molecule type" value="Genomic_DNA"/>
</dbReference>
<dbReference type="STRING" id="1123307.GCA_000380065_01450"/>
<reference evidence="9" key="1">
    <citation type="submission" date="2018-06" db="EMBL/GenBank/DDBJ databases">
        <authorList>
            <consortium name="Pathogen Informatics"/>
            <person name="Doyle S."/>
        </authorList>
    </citation>
    <scope>NUCLEOTIDE SEQUENCE [LARGE SCALE GENOMIC DNA]</scope>
    <source>
        <strain evidence="9">NCTC13765</strain>
    </source>
</reference>
<feature type="transmembrane region" description="Helical" evidence="7">
    <location>
        <begin position="165"/>
        <end position="184"/>
    </location>
</feature>
<evidence type="ECO:0000259" key="8">
    <source>
        <dbReference type="Pfam" id="PF06738"/>
    </source>
</evidence>
<evidence type="ECO:0000256" key="6">
    <source>
        <dbReference type="ARBA" id="ARBA00034125"/>
    </source>
</evidence>
<feature type="transmembrane region" description="Helical" evidence="7">
    <location>
        <begin position="196"/>
        <end position="215"/>
    </location>
</feature>
<comment type="subcellular location">
    <subcellularLocation>
        <location evidence="1">Cell membrane</location>
        <topology evidence="1">Multi-pass membrane protein</topology>
    </subcellularLocation>
</comment>
<dbReference type="PANTHER" id="PTHR34390">
    <property type="entry name" value="UPF0442 PROTEIN YJJB-RELATED"/>
    <property type="match status" value="1"/>
</dbReference>
<evidence type="ECO:0000313" key="10">
    <source>
        <dbReference type="Proteomes" id="UP000254634"/>
    </source>
</evidence>
<feature type="domain" description="Threonine/serine exporter-like N-terminal" evidence="8">
    <location>
        <begin position="12"/>
        <end position="250"/>
    </location>
</feature>
<evidence type="ECO:0000256" key="1">
    <source>
        <dbReference type="ARBA" id="ARBA00004651"/>
    </source>
</evidence>
<evidence type="ECO:0000256" key="5">
    <source>
        <dbReference type="ARBA" id="ARBA00023136"/>
    </source>
</evidence>
<dbReference type="AlphaFoldDB" id="A0A380KZT8"/>
<organism evidence="9 10">
    <name type="scientific">Streptococcus massiliensis</name>
    <dbReference type="NCBI Taxonomy" id="313439"/>
    <lineage>
        <taxon>Bacteria</taxon>
        <taxon>Bacillati</taxon>
        <taxon>Bacillota</taxon>
        <taxon>Bacilli</taxon>
        <taxon>Lactobacillales</taxon>
        <taxon>Streptococcaceae</taxon>
        <taxon>Streptococcus</taxon>
    </lineage>
</organism>
<gene>
    <name evidence="9" type="ORF">NCTC13765_01796</name>
</gene>
<dbReference type="GO" id="GO:0022857">
    <property type="term" value="F:transmembrane transporter activity"/>
    <property type="evidence" value="ECO:0007669"/>
    <property type="project" value="InterPro"/>
</dbReference>
<keyword evidence="3 7" id="KW-0812">Transmembrane</keyword>
<name>A0A380KZT8_9STRE</name>
<dbReference type="RefSeq" id="WP_018372160.1">
    <property type="nucleotide sequence ID" value="NZ_UHFR01000005.1"/>
</dbReference>
<accession>A0A380KZT8</accession>
<keyword evidence="5 7" id="KW-0472">Membrane</keyword>
<dbReference type="GO" id="GO:0015744">
    <property type="term" value="P:succinate transport"/>
    <property type="evidence" value="ECO:0007669"/>
    <property type="project" value="TreeGrafter"/>
</dbReference>
<dbReference type="InterPro" id="IPR010619">
    <property type="entry name" value="ThrE-like_N"/>
</dbReference>
<keyword evidence="4 7" id="KW-1133">Transmembrane helix</keyword>
<dbReference type="InterPro" id="IPR050539">
    <property type="entry name" value="ThrE_Dicarb/AminoAcid_Exp"/>
</dbReference>
<dbReference type="GO" id="GO:0005886">
    <property type="term" value="C:plasma membrane"/>
    <property type="evidence" value="ECO:0007669"/>
    <property type="project" value="UniProtKB-SubCell"/>
</dbReference>
<evidence type="ECO:0000256" key="4">
    <source>
        <dbReference type="ARBA" id="ARBA00022989"/>
    </source>
</evidence>
<protein>
    <submittedName>
        <fullName evidence="9">Membrane spanning protein</fullName>
    </submittedName>
</protein>
<evidence type="ECO:0000256" key="7">
    <source>
        <dbReference type="SAM" id="Phobius"/>
    </source>
</evidence>
<dbReference type="OrthoDB" id="9813917at2"/>
<dbReference type="Proteomes" id="UP000254634">
    <property type="component" value="Unassembled WGS sequence"/>
</dbReference>
<keyword evidence="10" id="KW-1185">Reference proteome</keyword>
<proteinExistence type="inferred from homology"/>
<sequence length="255" mass="27799">MTERTHVDRVIDVAMLAGALLIQSGSEIYRVEDTMIRIAHSQGIKDLNVLAMPAAIFVSIEQTNLSRMKRILSSSYNIEKVCDVNQISRQLASGEIGLEEAYQTLQGLKEKPLPYKSLQTLAAATIAAPFFSVMFGGNFADALGAIIATFLGFLVYMGMEKSARIPFVSAFLGALTFTIIGLIWSHFYPAETHVDWIMAGCVMPFVPGIALTNAVRDLMTNHLNTGMSKLFESTLIIFALGAGTTLGILLMNQIL</sequence>
<comment type="similarity">
    <text evidence="6">Belongs to the ThrE exporter (TC 2.A.79) family.</text>
</comment>